<feature type="transmembrane region" description="Helical" evidence="1">
    <location>
        <begin position="64"/>
        <end position="83"/>
    </location>
</feature>
<keyword evidence="1" id="KW-0472">Membrane</keyword>
<gene>
    <name evidence="2" type="ORF">LCGC14_1820460</name>
</gene>
<organism evidence="2">
    <name type="scientific">marine sediment metagenome</name>
    <dbReference type="NCBI Taxonomy" id="412755"/>
    <lineage>
        <taxon>unclassified sequences</taxon>
        <taxon>metagenomes</taxon>
        <taxon>ecological metagenomes</taxon>
    </lineage>
</organism>
<sequence>MKAAERDKIAQETHQALLGIPGTEDKGLVGDVKEIKLHLEDHSYRLRTVEVRQDERNKPSKKAIAGYVSGAVAIVIALVKSFYNGG</sequence>
<comment type="caution">
    <text evidence="2">The sequence shown here is derived from an EMBL/GenBank/DDBJ whole genome shotgun (WGS) entry which is preliminary data.</text>
</comment>
<dbReference type="EMBL" id="LAZR01017820">
    <property type="protein sequence ID" value="KKL98834.1"/>
    <property type="molecule type" value="Genomic_DNA"/>
</dbReference>
<accession>A0A0F9GJ41</accession>
<keyword evidence="1" id="KW-1133">Transmembrane helix</keyword>
<protein>
    <submittedName>
        <fullName evidence="2">Uncharacterized protein</fullName>
    </submittedName>
</protein>
<evidence type="ECO:0000313" key="2">
    <source>
        <dbReference type="EMBL" id="KKL98834.1"/>
    </source>
</evidence>
<dbReference type="AlphaFoldDB" id="A0A0F9GJ41"/>
<evidence type="ECO:0000256" key="1">
    <source>
        <dbReference type="SAM" id="Phobius"/>
    </source>
</evidence>
<proteinExistence type="predicted"/>
<keyword evidence="1" id="KW-0812">Transmembrane</keyword>
<reference evidence="2" key="1">
    <citation type="journal article" date="2015" name="Nature">
        <title>Complex archaea that bridge the gap between prokaryotes and eukaryotes.</title>
        <authorList>
            <person name="Spang A."/>
            <person name="Saw J.H."/>
            <person name="Jorgensen S.L."/>
            <person name="Zaremba-Niedzwiedzka K."/>
            <person name="Martijn J."/>
            <person name="Lind A.E."/>
            <person name="van Eijk R."/>
            <person name="Schleper C."/>
            <person name="Guy L."/>
            <person name="Ettema T.J."/>
        </authorList>
    </citation>
    <scope>NUCLEOTIDE SEQUENCE</scope>
</reference>
<name>A0A0F9GJ41_9ZZZZ</name>